<dbReference type="PRINTS" id="PR01397">
    <property type="entry name" value="DHBDHDRGNASE"/>
</dbReference>
<evidence type="ECO:0000313" key="2">
    <source>
        <dbReference type="EMBL" id="MTD59012.1"/>
    </source>
</evidence>
<feature type="domain" description="NAD-dependent epimerase/dehydratase" evidence="1">
    <location>
        <begin position="3"/>
        <end position="215"/>
    </location>
</feature>
<dbReference type="AlphaFoldDB" id="A0A6N7ZB79"/>
<dbReference type="GO" id="GO:0008667">
    <property type="term" value="F:2,3-dihydro-2,3-dihydroxybenzoate dehydrogenase activity"/>
    <property type="evidence" value="ECO:0007669"/>
    <property type="project" value="InterPro"/>
</dbReference>
<sequence length="301" mass="31174">MNVLVIGATGFVGGAVARHLAQQGNQVTGLARSAGSADRLAADGLKPLLGDLDAGRGEVLAAAAQADAVVYAAQVMEPGAEEELTSDLVGALKGSGKTFVFTSGTGVLMQRTAGSWSEDVYAEDEPFTVEPFATGRLAAENLARAAADSGVRAFAIRPGMIWGPGDHGNVSLIYQSVAKTGAACYLGEGLNTYSHVHIDDVAHLFELVIAKGTAGGLYHAVAGETPPRWIAEAVAADLGVTARSLTPEEAADVWGEFGALILGASARSRAPRSRQELGWLPQHTDMLSMIGEPRLRRLAAS</sequence>
<evidence type="ECO:0000259" key="1">
    <source>
        <dbReference type="Pfam" id="PF01370"/>
    </source>
</evidence>
<dbReference type="GO" id="GO:0004029">
    <property type="term" value="F:aldehyde dehydrogenase (NAD+) activity"/>
    <property type="evidence" value="ECO:0007669"/>
    <property type="project" value="TreeGrafter"/>
</dbReference>
<dbReference type="PANTHER" id="PTHR48079:SF6">
    <property type="entry name" value="NAD(P)-BINDING DOMAIN-CONTAINING PROTEIN-RELATED"/>
    <property type="match status" value="1"/>
</dbReference>
<dbReference type="EMBL" id="WMBA01000085">
    <property type="protein sequence ID" value="MTD59012.1"/>
    <property type="molecule type" value="Genomic_DNA"/>
</dbReference>
<dbReference type="InterPro" id="IPR051783">
    <property type="entry name" value="NAD(P)-dependent_oxidoreduct"/>
</dbReference>
<protein>
    <submittedName>
        <fullName evidence="2">NAD-dependent epimerase/dehydratase family protein</fullName>
    </submittedName>
</protein>
<reference evidence="2 3" key="1">
    <citation type="submission" date="2019-11" db="EMBL/GenBank/DDBJ databases">
        <title>Draft genome of Amycolatopsis RM579.</title>
        <authorList>
            <person name="Duangmal K."/>
            <person name="Mingma R."/>
        </authorList>
    </citation>
    <scope>NUCLEOTIDE SEQUENCE [LARGE SCALE GENOMIC DNA]</scope>
    <source>
        <strain evidence="2 3">RM579</strain>
    </source>
</reference>
<dbReference type="InterPro" id="IPR001509">
    <property type="entry name" value="Epimerase_deHydtase"/>
</dbReference>
<dbReference type="InterPro" id="IPR003560">
    <property type="entry name" value="DHB_DH"/>
</dbReference>
<dbReference type="Proteomes" id="UP000440096">
    <property type="component" value="Unassembled WGS sequence"/>
</dbReference>
<name>A0A6N7ZB79_9PSEU</name>
<dbReference type="GO" id="GO:0005737">
    <property type="term" value="C:cytoplasm"/>
    <property type="evidence" value="ECO:0007669"/>
    <property type="project" value="TreeGrafter"/>
</dbReference>
<gene>
    <name evidence="2" type="ORF">GKO32_34255</name>
</gene>
<dbReference type="Pfam" id="PF01370">
    <property type="entry name" value="Epimerase"/>
    <property type="match status" value="1"/>
</dbReference>
<dbReference type="Gene3D" id="3.40.50.720">
    <property type="entry name" value="NAD(P)-binding Rossmann-like Domain"/>
    <property type="match status" value="1"/>
</dbReference>
<keyword evidence="3" id="KW-1185">Reference proteome</keyword>
<proteinExistence type="predicted"/>
<dbReference type="GO" id="GO:0019290">
    <property type="term" value="P:siderophore biosynthetic process"/>
    <property type="evidence" value="ECO:0007669"/>
    <property type="project" value="InterPro"/>
</dbReference>
<dbReference type="SUPFAM" id="SSF51735">
    <property type="entry name" value="NAD(P)-binding Rossmann-fold domains"/>
    <property type="match status" value="1"/>
</dbReference>
<organism evidence="2 3">
    <name type="scientific">Amycolatopsis pithecellobii</name>
    <dbReference type="NCBI Taxonomy" id="664692"/>
    <lineage>
        <taxon>Bacteria</taxon>
        <taxon>Bacillati</taxon>
        <taxon>Actinomycetota</taxon>
        <taxon>Actinomycetes</taxon>
        <taxon>Pseudonocardiales</taxon>
        <taxon>Pseudonocardiaceae</taxon>
        <taxon>Amycolatopsis</taxon>
    </lineage>
</organism>
<dbReference type="RefSeq" id="WP_154761081.1">
    <property type="nucleotide sequence ID" value="NZ_WMBA01000085.1"/>
</dbReference>
<dbReference type="OrthoDB" id="9774199at2"/>
<dbReference type="InterPro" id="IPR036291">
    <property type="entry name" value="NAD(P)-bd_dom_sf"/>
</dbReference>
<evidence type="ECO:0000313" key="3">
    <source>
        <dbReference type="Proteomes" id="UP000440096"/>
    </source>
</evidence>
<dbReference type="PANTHER" id="PTHR48079">
    <property type="entry name" value="PROTEIN YEEZ"/>
    <property type="match status" value="1"/>
</dbReference>
<comment type="caution">
    <text evidence="2">The sequence shown here is derived from an EMBL/GenBank/DDBJ whole genome shotgun (WGS) entry which is preliminary data.</text>
</comment>
<accession>A0A6N7ZB79</accession>